<dbReference type="STRING" id="113562.SAMN04489716_9588"/>
<feature type="compositionally biased region" description="Basic and acidic residues" evidence="1">
    <location>
        <begin position="78"/>
        <end position="91"/>
    </location>
</feature>
<gene>
    <name evidence="2" type="ORF">SAMN04489716_9588</name>
</gene>
<reference evidence="2 3" key="1">
    <citation type="submission" date="2016-10" db="EMBL/GenBank/DDBJ databases">
        <authorList>
            <person name="de Groot N.N."/>
        </authorList>
    </citation>
    <scope>NUCLEOTIDE SEQUENCE [LARGE SCALE GENOMIC DNA]</scope>
    <source>
        <strain evidence="2 3">DSM 43941</strain>
    </source>
</reference>
<accession>A0A1H2DF41</accession>
<sequence length="118" mass="12415">MSAMNRAEATPVDGSRSTTEPPASTEVVVPAGGSSAPAVRLRPPAPASSPHRGWAAVVPYRSNENQRAGDVQHPGEIPPDRLPVRRDEPEVRTGTGVTVIRRAGPRRGAVATRRVVGL</sequence>
<protein>
    <submittedName>
        <fullName evidence="2">Uncharacterized protein</fullName>
    </submittedName>
</protein>
<feature type="region of interest" description="Disordered" evidence="1">
    <location>
        <begin position="1"/>
        <end position="94"/>
    </location>
</feature>
<evidence type="ECO:0000313" key="2">
    <source>
        <dbReference type="EMBL" id="SDT81331.1"/>
    </source>
</evidence>
<dbReference type="EMBL" id="LT629758">
    <property type="protein sequence ID" value="SDT81331.1"/>
    <property type="molecule type" value="Genomic_DNA"/>
</dbReference>
<dbReference type="AlphaFoldDB" id="A0A1H2DF41"/>
<evidence type="ECO:0000313" key="3">
    <source>
        <dbReference type="Proteomes" id="UP000198688"/>
    </source>
</evidence>
<proteinExistence type="predicted"/>
<organism evidence="2 3">
    <name type="scientific">Actinoplanes derwentensis</name>
    <dbReference type="NCBI Taxonomy" id="113562"/>
    <lineage>
        <taxon>Bacteria</taxon>
        <taxon>Bacillati</taxon>
        <taxon>Actinomycetota</taxon>
        <taxon>Actinomycetes</taxon>
        <taxon>Micromonosporales</taxon>
        <taxon>Micromonosporaceae</taxon>
        <taxon>Actinoplanes</taxon>
    </lineage>
</organism>
<dbReference type="Proteomes" id="UP000198688">
    <property type="component" value="Chromosome I"/>
</dbReference>
<evidence type="ECO:0000256" key="1">
    <source>
        <dbReference type="SAM" id="MobiDB-lite"/>
    </source>
</evidence>
<keyword evidence="3" id="KW-1185">Reference proteome</keyword>
<name>A0A1H2DF41_9ACTN</name>